<evidence type="ECO:0000256" key="2">
    <source>
        <dbReference type="ARBA" id="ARBA00022801"/>
    </source>
</evidence>
<evidence type="ECO:0000256" key="1">
    <source>
        <dbReference type="ARBA" id="ARBA00005953"/>
    </source>
</evidence>
<evidence type="ECO:0000313" key="3">
    <source>
        <dbReference type="EMBL" id="MFD1426333.1"/>
    </source>
</evidence>
<proteinExistence type="inferred from homology"/>
<dbReference type="InterPro" id="IPR050563">
    <property type="entry name" value="4-hydroxybenzoyl-CoA_TE"/>
</dbReference>
<dbReference type="RefSeq" id="WP_380163318.1">
    <property type="nucleotide sequence ID" value="NZ_JBHTNU010000003.1"/>
</dbReference>
<dbReference type="InterPro" id="IPR029069">
    <property type="entry name" value="HotDog_dom_sf"/>
</dbReference>
<keyword evidence="2 3" id="KW-0378">Hydrolase</keyword>
<dbReference type="Gene3D" id="3.10.129.10">
    <property type="entry name" value="Hotdog Thioesterase"/>
    <property type="match status" value="1"/>
</dbReference>
<dbReference type="EMBL" id="JBHTNU010000003">
    <property type="protein sequence ID" value="MFD1426333.1"/>
    <property type="molecule type" value="Genomic_DNA"/>
</dbReference>
<gene>
    <name evidence="3" type="ORF">ACFQ4Y_05205</name>
</gene>
<evidence type="ECO:0000313" key="4">
    <source>
        <dbReference type="Proteomes" id="UP001597282"/>
    </source>
</evidence>
<dbReference type="PANTHER" id="PTHR31793:SF27">
    <property type="entry name" value="NOVEL THIOESTERASE SUPERFAMILY DOMAIN AND SAPOSIN A-TYPE DOMAIN CONTAINING PROTEIN (0610012H03RIK)"/>
    <property type="match status" value="1"/>
</dbReference>
<dbReference type="Pfam" id="PF13279">
    <property type="entry name" value="4HBT_2"/>
    <property type="match status" value="1"/>
</dbReference>
<dbReference type="EC" id="3.1.2.-" evidence="3"/>
<dbReference type="GO" id="GO:0016787">
    <property type="term" value="F:hydrolase activity"/>
    <property type="evidence" value="ECO:0007669"/>
    <property type="project" value="UniProtKB-KW"/>
</dbReference>
<dbReference type="NCBIfam" id="TIGR00051">
    <property type="entry name" value="YbgC/FadM family acyl-CoA thioesterase"/>
    <property type="match status" value="1"/>
</dbReference>
<comment type="caution">
    <text evidence="3">The sequence shown here is derived from an EMBL/GenBank/DDBJ whole genome shotgun (WGS) entry which is preliminary data.</text>
</comment>
<keyword evidence="4" id="KW-1185">Reference proteome</keyword>
<dbReference type="PANTHER" id="PTHR31793">
    <property type="entry name" value="4-HYDROXYBENZOYL-COA THIOESTERASE FAMILY MEMBER"/>
    <property type="match status" value="1"/>
</dbReference>
<protein>
    <submittedName>
        <fullName evidence="3">Acyl-CoA thioesterase</fullName>
        <ecNumber evidence="3">3.1.2.-</ecNumber>
    </submittedName>
</protein>
<sequence length="132" mass="15449">MQQEFELTVRSTDVDMIGHVNHAKYLEYLEWARFEWLREIGLTMEEFHRREILPVVVHVSIDYMKELKFDEQIRIISDLARVGKKSSVIGQTIYNSAGELACQAEVTWVMIDAQKRKAIELPPEIKQMLQGI</sequence>
<dbReference type="SUPFAM" id="SSF54637">
    <property type="entry name" value="Thioesterase/thiol ester dehydrase-isomerase"/>
    <property type="match status" value="1"/>
</dbReference>
<dbReference type="PIRSF" id="PIRSF003230">
    <property type="entry name" value="YbgC"/>
    <property type="match status" value="1"/>
</dbReference>
<reference evidence="4" key="1">
    <citation type="journal article" date="2019" name="Int. J. Syst. Evol. Microbiol.">
        <title>The Global Catalogue of Microorganisms (GCM) 10K type strain sequencing project: providing services to taxonomists for standard genome sequencing and annotation.</title>
        <authorList>
            <consortium name="The Broad Institute Genomics Platform"/>
            <consortium name="The Broad Institute Genome Sequencing Center for Infectious Disease"/>
            <person name="Wu L."/>
            <person name="Ma J."/>
        </authorList>
    </citation>
    <scope>NUCLEOTIDE SEQUENCE [LARGE SCALE GENOMIC DNA]</scope>
    <source>
        <strain evidence="4">S1</strain>
    </source>
</reference>
<name>A0ABW4C873_9BACL</name>
<comment type="similarity">
    <text evidence="1">Belongs to the 4-hydroxybenzoyl-CoA thioesterase family.</text>
</comment>
<dbReference type="InterPro" id="IPR006684">
    <property type="entry name" value="YbgC/YbaW"/>
</dbReference>
<dbReference type="Proteomes" id="UP001597282">
    <property type="component" value="Unassembled WGS sequence"/>
</dbReference>
<dbReference type="CDD" id="cd00586">
    <property type="entry name" value="4HBT"/>
    <property type="match status" value="1"/>
</dbReference>
<accession>A0ABW4C873</accession>
<organism evidence="3 4">
    <name type="scientific">Kroppenstedtia sanguinis</name>
    <dbReference type="NCBI Taxonomy" id="1380684"/>
    <lineage>
        <taxon>Bacteria</taxon>
        <taxon>Bacillati</taxon>
        <taxon>Bacillota</taxon>
        <taxon>Bacilli</taxon>
        <taxon>Bacillales</taxon>
        <taxon>Thermoactinomycetaceae</taxon>
        <taxon>Kroppenstedtia</taxon>
    </lineage>
</organism>